<dbReference type="PANTHER" id="PTHR42789">
    <property type="entry name" value="D-ISOMER SPECIFIC 2-HYDROXYACID DEHYDROGENASE FAMILY PROTEIN (AFU_ORTHOLOGUE AFUA_6G10090)"/>
    <property type="match status" value="1"/>
</dbReference>
<evidence type="ECO:0000256" key="1">
    <source>
        <dbReference type="ARBA" id="ARBA00005854"/>
    </source>
</evidence>
<evidence type="ECO:0000256" key="3">
    <source>
        <dbReference type="ARBA" id="ARBA00023027"/>
    </source>
</evidence>
<evidence type="ECO:0000313" key="12">
    <source>
        <dbReference type="Proteomes" id="UP000814367"/>
    </source>
</evidence>
<evidence type="ECO:0000313" key="11">
    <source>
        <dbReference type="Proteomes" id="UP000481807"/>
    </source>
</evidence>
<evidence type="ECO:0000259" key="6">
    <source>
        <dbReference type="Pfam" id="PF02826"/>
    </source>
</evidence>
<reference evidence="8 11" key="2">
    <citation type="submission" date="2018-08" db="EMBL/GenBank/DDBJ databases">
        <title>Murine metabolic-syndrome-specific gut microbial biobank.</title>
        <authorList>
            <person name="Liu C."/>
        </authorList>
    </citation>
    <scope>NUCLEOTIDE SEQUENCE [LARGE SCALE GENOMIC DNA]</scope>
    <source>
        <strain evidence="8 11">1XD21-27</strain>
    </source>
</reference>
<reference evidence="9 10" key="1">
    <citation type="submission" date="2018-08" db="EMBL/GenBank/DDBJ databases">
        <title>A genome reference for cultivated species of the human gut microbiota.</title>
        <authorList>
            <person name="Zou Y."/>
            <person name="Xue W."/>
            <person name="Luo G."/>
        </authorList>
    </citation>
    <scope>NUCLEOTIDE SEQUENCE [LARGE SCALE GENOMIC DNA]</scope>
    <source>
        <strain evidence="9 10">OM08-17AT</strain>
    </source>
</reference>
<dbReference type="Pfam" id="PF00389">
    <property type="entry name" value="2-Hacid_dh"/>
    <property type="match status" value="1"/>
</dbReference>
<dbReference type="EMBL" id="JAANHJ010000001">
    <property type="protein sequence ID" value="MCG6224997.1"/>
    <property type="molecule type" value="Genomic_DNA"/>
</dbReference>
<proteinExistence type="inferred from homology"/>
<dbReference type="RefSeq" id="WP_002465506.1">
    <property type="nucleotide sequence ID" value="NZ_CABMFV010000002.1"/>
</dbReference>
<dbReference type="Pfam" id="PF02826">
    <property type="entry name" value="2-Hacid_dh_C"/>
    <property type="match status" value="1"/>
</dbReference>
<dbReference type="PROSITE" id="PS00671">
    <property type="entry name" value="D_2_HYDROXYACID_DH_3"/>
    <property type="match status" value="1"/>
</dbReference>
<dbReference type="InterPro" id="IPR006140">
    <property type="entry name" value="D-isomer_DH_NAD-bd"/>
</dbReference>
<dbReference type="InterPro" id="IPR029753">
    <property type="entry name" value="D-isomer_DH_CS"/>
</dbReference>
<dbReference type="EMBL" id="QSTD01000002">
    <property type="protein sequence ID" value="RGM31244.1"/>
    <property type="molecule type" value="Genomic_DNA"/>
</dbReference>
<keyword evidence="2 4" id="KW-0560">Oxidoreductase</keyword>
<dbReference type="Proteomes" id="UP000261016">
    <property type="component" value="Unassembled WGS sequence"/>
</dbReference>
<dbReference type="EMBL" id="QXWP01000003">
    <property type="protein sequence ID" value="NBH30674.1"/>
    <property type="molecule type" value="Genomic_DNA"/>
</dbReference>
<organism evidence="9 10">
    <name type="scientific">Staphylococcus warneri</name>
    <dbReference type="NCBI Taxonomy" id="1292"/>
    <lineage>
        <taxon>Bacteria</taxon>
        <taxon>Bacillati</taxon>
        <taxon>Bacillota</taxon>
        <taxon>Bacilli</taxon>
        <taxon>Bacillales</taxon>
        <taxon>Staphylococcaceae</taxon>
        <taxon>Staphylococcus</taxon>
    </lineage>
</organism>
<dbReference type="GeneID" id="58059386"/>
<dbReference type="GO" id="GO:0051287">
    <property type="term" value="F:NAD binding"/>
    <property type="evidence" value="ECO:0007669"/>
    <property type="project" value="InterPro"/>
</dbReference>
<feature type="domain" description="D-isomer specific 2-hydroxyacid dehydrogenase NAD-binding" evidence="6">
    <location>
        <begin position="108"/>
        <end position="285"/>
    </location>
</feature>
<protein>
    <submittedName>
        <fullName evidence="9">Hydroxyacid dehydrogenase</fullName>
    </submittedName>
</protein>
<evidence type="ECO:0000256" key="4">
    <source>
        <dbReference type="RuleBase" id="RU003719"/>
    </source>
</evidence>
<dbReference type="InterPro" id="IPR050857">
    <property type="entry name" value="D-2-hydroxyacid_DH"/>
</dbReference>
<dbReference type="InterPro" id="IPR036291">
    <property type="entry name" value="NAD(P)-bd_dom_sf"/>
</dbReference>
<dbReference type="CDD" id="cd12178">
    <property type="entry name" value="2-Hacid_dh_13"/>
    <property type="match status" value="1"/>
</dbReference>
<dbReference type="FunFam" id="3.40.50.720:FF:000462">
    <property type="entry name" value="Glyoxylate reductase (NADP+)"/>
    <property type="match status" value="1"/>
</dbReference>
<evidence type="ECO:0000313" key="10">
    <source>
        <dbReference type="Proteomes" id="UP000261016"/>
    </source>
</evidence>
<keyword evidence="12" id="KW-1185">Reference proteome</keyword>
<evidence type="ECO:0000256" key="2">
    <source>
        <dbReference type="ARBA" id="ARBA00023002"/>
    </source>
</evidence>
<accession>A0A364URR3</accession>
<dbReference type="AlphaFoldDB" id="A0A364URR3"/>
<evidence type="ECO:0000313" key="7">
    <source>
        <dbReference type="EMBL" id="MCG6224997.1"/>
    </source>
</evidence>
<dbReference type="InterPro" id="IPR006139">
    <property type="entry name" value="D-isomer_2_OHA_DH_cat_dom"/>
</dbReference>
<evidence type="ECO:0000259" key="5">
    <source>
        <dbReference type="Pfam" id="PF00389"/>
    </source>
</evidence>
<dbReference type="PANTHER" id="PTHR42789:SF1">
    <property type="entry name" value="D-ISOMER SPECIFIC 2-HYDROXYACID DEHYDROGENASE FAMILY PROTEIN (AFU_ORTHOLOGUE AFUA_6G10090)"/>
    <property type="match status" value="1"/>
</dbReference>
<reference evidence="7 12" key="3">
    <citation type="submission" date="2020-03" db="EMBL/GenBank/DDBJ databases">
        <title>Comparative genetics of Staphylococcus warneri persistents from caprine mastitis.</title>
        <authorList>
            <person name="Franca C.A."/>
            <person name="Rosa D.S."/>
            <person name="Silva A."/>
            <person name="Rodrigues D.L.N."/>
            <person name="Santos R.G."/>
            <person name="Castillo R.E.H."/>
            <person name="Moreira M.A.S."/>
            <person name="Lima M.C."/>
            <person name="Gouveia G.V."/>
            <person name="Gouveia J.J.S."/>
            <person name="Souza R.F.S."/>
            <person name="Bertram B."/>
            <person name="Azevedo V."/>
            <person name="Costa M."/>
        </authorList>
    </citation>
    <scope>NUCLEOTIDE SEQUENCE [LARGE SCALE GENOMIC DNA]</scope>
    <source>
        <strain evidence="7 12">Cap 9.2</strain>
    </source>
</reference>
<dbReference type="SUPFAM" id="SSF52283">
    <property type="entry name" value="Formate/glycerate dehydrogenase catalytic domain-like"/>
    <property type="match status" value="1"/>
</dbReference>
<comment type="caution">
    <text evidence="9">The sequence shown here is derived from an EMBL/GenBank/DDBJ whole genome shotgun (WGS) entry which is preliminary data.</text>
</comment>
<name>A0A364URR3_STAWA</name>
<dbReference type="SUPFAM" id="SSF51735">
    <property type="entry name" value="NAD(P)-binding Rossmann-fold domains"/>
    <property type="match status" value="1"/>
</dbReference>
<keyword evidence="3" id="KW-0520">NAD</keyword>
<dbReference type="Proteomes" id="UP000481807">
    <property type="component" value="Unassembled WGS sequence"/>
</dbReference>
<evidence type="ECO:0000313" key="9">
    <source>
        <dbReference type="EMBL" id="RGM31244.1"/>
    </source>
</evidence>
<gene>
    <name evidence="8" type="ORF">D3Z30_06730</name>
    <name evidence="9" type="ORF">DXC19_06735</name>
    <name evidence="7" type="ORF">G8J23_03050</name>
</gene>
<dbReference type="GO" id="GO:0016616">
    <property type="term" value="F:oxidoreductase activity, acting on the CH-OH group of donors, NAD or NADP as acceptor"/>
    <property type="evidence" value="ECO:0007669"/>
    <property type="project" value="InterPro"/>
</dbReference>
<comment type="similarity">
    <text evidence="1 4">Belongs to the D-isomer specific 2-hydroxyacid dehydrogenase family.</text>
</comment>
<sequence>MEKVFIAGAIPEVGLNLLKEHFEVEMYDDEGLISKDALINGVKDATALVSLLSTNVDKDVIDSAKNLKIIANYGAGFNNVDIDYAREKDIDVTNTPKASTNATADLTIGLILSVARRIVEGDELSRTKGFDGWAPLFFRGREVSEKTIGIIGLGEIGGAVAKRARAFDMDVLYTGPHRKEEKERDIGAKYVDLDTLLENADFITINAAYNPDLHHLIDTEQFKKMKSTAYIVNAGRGPIINEQALVKALQDKEIEGAALDVYEFEPKITDELKSLKNVVLTPHIGNATFEARDMMAKIVANDTIKKLNGKTPQFIVNPQQ</sequence>
<dbReference type="Gene3D" id="3.40.50.720">
    <property type="entry name" value="NAD(P)-binding Rossmann-like Domain"/>
    <property type="match status" value="2"/>
</dbReference>
<feature type="domain" description="D-isomer specific 2-hydroxyacid dehydrogenase catalytic" evidence="5">
    <location>
        <begin position="4"/>
        <end position="317"/>
    </location>
</feature>
<evidence type="ECO:0000313" key="8">
    <source>
        <dbReference type="EMBL" id="NBH30674.1"/>
    </source>
</evidence>
<dbReference type="Proteomes" id="UP000814367">
    <property type="component" value="Unassembled WGS sequence"/>
</dbReference>